<comment type="caution">
    <text evidence="2">The sequence shown here is derived from an EMBL/GenBank/DDBJ whole genome shotgun (WGS) entry which is preliminary data.</text>
</comment>
<dbReference type="InterPro" id="IPR025161">
    <property type="entry name" value="IS402-like_dom"/>
</dbReference>
<accession>A0A934MHP0</accession>
<reference evidence="2" key="1">
    <citation type="submission" date="2020-12" db="EMBL/GenBank/DDBJ databases">
        <title>Bacterial taxonomy.</title>
        <authorList>
            <person name="Pan X."/>
        </authorList>
    </citation>
    <scope>NUCLEOTIDE SEQUENCE</scope>
    <source>
        <strain evidence="2">B2012</strain>
    </source>
</reference>
<evidence type="ECO:0000259" key="1">
    <source>
        <dbReference type="Pfam" id="PF13340"/>
    </source>
</evidence>
<sequence length="62" mass="7036">MARVFWLSEGAWAKIEPHPPHQRPDKPRVDERRVISSSLHVLTTGCRRRDVPTADGSQTTVC</sequence>
<dbReference type="PANTHER" id="PTHR46637:SF1">
    <property type="entry name" value="BLL5188 PROTEIN"/>
    <property type="match status" value="1"/>
</dbReference>
<dbReference type="Pfam" id="PF13340">
    <property type="entry name" value="DUF4096"/>
    <property type="match status" value="1"/>
</dbReference>
<name>A0A934MHP0_9HYPH</name>
<dbReference type="EMBL" id="JAEKJA010000012">
    <property type="protein sequence ID" value="MBJ3777130.1"/>
    <property type="molecule type" value="Genomic_DNA"/>
</dbReference>
<feature type="domain" description="Insertion element IS402-like" evidence="1">
    <location>
        <begin position="7"/>
        <end position="61"/>
    </location>
</feature>
<dbReference type="InterPro" id="IPR052909">
    <property type="entry name" value="Transposase_6_like"/>
</dbReference>
<protein>
    <submittedName>
        <fullName evidence="2">Transposase</fullName>
    </submittedName>
</protein>
<evidence type="ECO:0000313" key="3">
    <source>
        <dbReference type="Proteomes" id="UP000609531"/>
    </source>
</evidence>
<gene>
    <name evidence="2" type="ORF">JCR33_15590</name>
</gene>
<keyword evidence="3" id="KW-1185">Reference proteome</keyword>
<dbReference type="PANTHER" id="PTHR46637">
    <property type="entry name" value="TIS1421-TRANSPOSASE PROTEIN A"/>
    <property type="match status" value="1"/>
</dbReference>
<evidence type="ECO:0000313" key="2">
    <source>
        <dbReference type="EMBL" id="MBJ3777130.1"/>
    </source>
</evidence>
<proteinExistence type="predicted"/>
<dbReference type="AlphaFoldDB" id="A0A934MHP0"/>
<organism evidence="2 3">
    <name type="scientific">Acuticoccus mangrovi</name>
    <dbReference type="NCBI Taxonomy" id="2796142"/>
    <lineage>
        <taxon>Bacteria</taxon>
        <taxon>Pseudomonadati</taxon>
        <taxon>Pseudomonadota</taxon>
        <taxon>Alphaproteobacteria</taxon>
        <taxon>Hyphomicrobiales</taxon>
        <taxon>Amorphaceae</taxon>
        <taxon>Acuticoccus</taxon>
    </lineage>
</organism>
<dbReference type="Proteomes" id="UP000609531">
    <property type="component" value="Unassembled WGS sequence"/>
</dbReference>